<feature type="non-terminal residue" evidence="2">
    <location>
        <position position="1"/>
    </location>
</feature>
<dbReference type="EMBL" id="CAJNJA010071611">
    <property type="protein sequence ID" value="CAE7904389.1"/>
    <property type="molecule type" value="Genomic_DNA"/>
</dbReference>
<protein>
    <submittedName>
        <fullName evidence="2">Pla2g4a protein</fullName>
    </submittedName>
</protein>
<feature type="domain" description="C2" evidence="1">
    <location>
        <begin position="1"/>
        <end position="93"/>
    </location>
</feature>
<feature type="non-terminal residue" evidence="2">
    <location>
        <position position="93"/>
    </location>
</feature>
<dbReference type="SUPFAM" id="SSF49562">
    <property type="entry name" value="C2 domain (Calcium/lipid-binding domain, CaLB)"/>
    <property type="match status" value="1"/>
</dbReference>
<dbReference type="Proteomes" id="UP000601435">
    <property type="component" value="Unassembled WGS sequence"/>
</dbReference>
<comment type="caution">
    <text evidence="2">The sequence shown here is derived from an EMBL/GenBank/DDBJ whole genome shotgun (WGS) entry which is preliminary data.</text>
</comment>
<sequence length="93" mass="10297">VAAAYNLINRDTGVLGDVSDPYVVAQVGSMTQQTPVINNELNPVWQENNQFSFNIVDHSADRYLELKVMNSNVMKDDSLGSIRVDTRSIDPGQ</sequence>
<evidence type="ECO:0000313" key="2">
    <source>
        <dbReference type="EMBL" id="CAE7904389.1"/>
    </source>
</evidence>
<dbReference type="InterPro" id="IPR051634">
    <property type="entry name" value="Extended_Synaptotagmin"/>
</dbReference>
<dbReference type="PANTHER" id="PTHR45761">
    <property type="entry name" value="EXTENDED SYNAPTOTAGMIN-LIKE PROTEIN 2, ISOFORM C"/>
    <property type="match status" value="1"/>
</dbReference>
<dbReference type="AlphaFoldDB" id="A0A813BJ40"/>
<evidence type="ECO:0000259" key="1">
    <source>
        <dbReference type="PROSITE" id="PS50004"/>
    </source>
</evidence>
<proteinExistence type="predicted"/>
<dbReference type="InterPro" id="IPR000008">
    <property type="entry name" value="C2_dom"/>
</dbReference>
<organism evidence="2 3">
    <name type="scientific">Symbiodinium necroappetens</name>
    <dbReference type="NCBI Taxonomy" id="1628268"/>
    <lineage>
        <taxon>Eukaryota</taxon>
        <taxon>Sar</taxon>
        <taxon>Alveolata</taxon>
        <taxon>Dinophyceae</taxon>
        <taxon>Suessiales</taxon>
        <taxon>Symbiodiniaceae</taxon>
        <taxon>Symbiodinium</taxon>
    </lineage>
</organism>
<dbReference type="PANTHER" id="PTHR45761:SF1">
    <property type="entry name" value="EXTENDED SYNAPTOTAGMIN-LIKE PROTEIN 2, ISOFORM C"/>
    <property type="match status" value="1"/>
</dbReference>
<dbReference type="InterPro" id="IPR035892">
    <property type="entry name" value="C2_domain_sf"/>
</dbReference>
<keyword evidence="3" id="KW-1185">Reference proteome</keyword>
<reference evidence="2" key="1">
    <citation type="submission" date="2021-02" db="EMBL/GenBank/DDBJ databases">
        <authorList>
            <person name="Dougan E. K."/>
            <person name="Rhodes N."/>
            <person name="Thang M."/>
            <person name="Chan C."/>
        </authorList>
    </citation>
    <scope>NUCLEOTIDE SEQUENCE</scope>
</reference>
<dbReference type="Gene3D" id="2.60.40.150">
    <property type="entry name" value="C2 domain"/>
    <property type="match status" value="1"/>
</dbReference>
<dbReference type="OrthoDB" id="270970at2759"/>
<gene>
    <name evidence="2" type="primary">pla2g4a</name>
    <name evidence="2" type="ORF">SNEC2469_LOCUS30566</name>
</gene>
<dbReference type="Pfam" id="PF00168">
    <property type="entry name" value="C2"/>
    <property type="match status" value="1"/>
</dbReference>
<accession>A0A813BJ40</accession>
<evidence type="ECO:0000313" key="3">
    <source>
        <dbReference type="Proteomes" id="UP000601435"/>
    </source>
</evidence>
<dbReference type="PROSITE" id="PS50004">
    <property type="entry name" value="C2"/>
    <property type="match status" value="1"/>
</dbReference>
<name>A0A813BJ40_9DINO</name>